<accession>A0A5C6F7W5</accession>
<dbReference type="OrthoDB" id="269098at2"/>
<keyword evidence="2" id="KW-1133">Transmembrane helix</keyword>
<dbReference type="Pfam" id="PF07596">
    <property type="entry name" value="SBP_bac_10"/>
    <property type="match status" value="1"/>
</dbReference>
<protein>
    <recommendedName>
        <fullName evidence="3">DUF1559 domain-containing protein</fullName>
    </recommendedName>
</protein>
<dbReference type="RefSeq" id="WP_146532376.1">
    <property type="nucleotide sequence ID" value="NZ_SJPX01000001.1"/>
</dbReference>
<gene>
    <name evidence="4" type="ORF">Poly59_03850</name>
</gene>
<proteinExistence type="predicted"/>
<evidence type="ECO:0000256" key="1">
    <source>
        <dbReference type="SAM" id="MobiDB-lite"/>
    </source>
</evidence>
<dbReference type="PANTHER" id="PTHR30093:SF2">
    <property type="entry name" value="TYPE II SECRETION SYSTEM PROTEIN H"/>
    <property type="match status" value="1"/>
</dbReference>
<feature type="domain" description="DUF1559" evidence="3">
    <location>
        <begin position="33"/>
        <end position="352"/>
    </location>
</feature>
<evidence type="ECO:0000313" key="5">
    <source>
        <dbReference type="Proteomes" id="UP000317977"/>
    </source>
</evidence>
<dbReference type="Proteomes" id="UP000317977">
    <property type="component" value="Unassembled WGS sequence"/>
</dbReference>
<dbReference type="AlphaFoldDB" id="A0A5C6F7W5"/>
<evidence type="ECO:0000313" key="4">
    <source>
        <dbReference type="EMBL" id="TWU57478.1"/>
    </source>
</evidence>
<dbReference type="SUPFAM" id="SSF54523">
    <property type="entry name" value="Pili subunits"/>
    <property type="match status" value="1"/>
</dbReference>
<keyword evidence="2" id="KW-0812">Transmembrane</keyword>
<evidence type="ECO:0000256" key="2">
    <source>
        <dbReference type="SAM" id="Phobius"/>
    </source>
</evidence>
<keyword evidence="5" id="KW-1185">Reference proteome</keyword>
<organism evidence="4 5">
    <name type="scientific">Rubripirellula reticaptiva</name>
    <dbReference type="NCBI Taxonomy" id="2528013"/>
    <lineage>
        <taxon>Bacteria</taxon>
        <taxon>Pseudomonadati</taxon>
        <taxon>Planctomycetota</taxon>
        <taxon>Planctomycetia</taxon>
        <taxon>Pirellulales</taxon>
        <taxon>Pirellulaceae</taxon>
        <taxon>Rubripirellula</taxon>
    </lineage>
</organism>
<feature type="transmembrane region" description="Helical" evidence="2">
    <location>
        <begin position="12"/>
        <end position="31"/>
    </location>
</feature>
<name>A0A5C6F7W5_9BACT</name>
<evidence type="ECO:0000259" key="3">
    <source>
        <dbReference type="Pfam" id="PF07596"/>
    </source>
</evidence>
<dbReference type="NCBIfam" id="TIGR04294">
    <property type="entry name" value="pre_pil_HX9DG"/>
    <property type="match status" value="1"/>
</dbReference>
<feature type="region of interest" description="Disordered" evidence="1">
    <location>
        <begin position="362"/>
        <end position="381"/>
    </location>
</feature>
<feature type="compositionally biased region" description="Basic and acidic residues" evidence="1">
    <location>
        <begin position="365"/>
        <end position="381"/>
    </location>
</feature>
<dbReference type="InterPro" id="IPR027558">
    <property type="entry name" value="Pre_pil_HX9DG_C"/>
</dbReference>
<dbReference type="InterPro" id="IPR045584">
    <property type="entry name" value="Pilin-like"/>
</dbReference>
<dbReference type="EMBL" id="SJPX01000001">
    <property type="protein sequence ID" value="TWU57478.1"/>
    <property type="molecule type" value="Genomic_DNA"/>
</dbReference>
<keyword evidence="2" id="KW-0472">Membrane</keyword>
<comment type="caution">
    <text evidence="4">The sequence shown here is derived from an EMBL/GenBank/DDBJ whole genome shotgun (WGS) entry which is preliminary data.</text>
</comment>
<dbReference type="InterPro" id="IPR011453">
    <property type="entry name" value="DUF1559"/>
</dbReference>
<sequence length="381" mass="42390">MQTRNGITKVECFVVITCIVIVMGLLIPSVAHVRHGGRRAQCATNLKNLALASIQVSSVHDQFPGYLNDFGKFDATKSNEEFRSHRKVGAWGVSLLPWLDEQPTFERWTEDRYAVVAVGQQIEGTTPDGYLLQAAPDLAIFQCDKDDFDGDWLGGRNSYIANNGMCHRGPRHENEWTIVRDDGESVNVDFARSMSVANGVFNNKAQAVDETGQPVAIGPRVRLDDFRDGQGLTMLFSESTDALPWHRISADAIVEALVAVEQPFLYPESSRYIHGMVWHYEDSQGEDSEVRDNAMISAVSTAMPVQSIHRINGAFQGEPRLSDLARPSSFHVDGVNAAFADGATRFIQDSIDYRVYQSLLTPDGQHSEMPKRDHRLGSEDF</sequence>
<reference evidence="4 5" key="1">
    <citation type="submission" date="2019-02" db="EMBL/GenBank/DDBJ databases">
        <title>Deep-cultivation of Planctomycetes and their phenomic and genomic characterization uncovers novel biology.</title>
        <authorList>
            <person name="Wiegand S."/>
            <person name="Jogler M."/>
            <person name="Boedeker C."/>
            <person name="Pinto D."/>
            <person name="Vollmers J."/>
            <person name="Rivas-Marin E."/>
            <person name="Kohn T."/>
            <person name="Peeters S.H."/>
            <person name="Heuer A."/>
            <person name="Rast P."/>
            <person name="Oberbeckmann S."/>
            <person name="Bunk B."/>
            <person name="Jeske O."/>
            <person name="Meyerdierks A."/>
            <person name="Storesund J.E."/>
            <person name="Kallscheuer N."/>
            <person name="Luecker S."/>
            <person name="Lage O.M."/>
            <person name="Pohl T."/>
            <person name="Merkel B.J."/>
            <person name="Hornburger P."/>
            <person name="Mueller R.-W."/>
            <person name="Bruemmer F."/>
            <person name="Labrenz M."/>
            <person name="Spormann A.M."/>
            <person name="Op Den Camp H."/>
            <person name="Overmann J."/>
            <person name="Amann R."/>
            <person name="Jetten M.S.M."/>
            <person name="Mascher T."/>
            <person name="Medema M.H."/>
            <person name="Devos D.P."/>
            <person name="Kaster A.-K."/>
            <person name="Ovreas L."/>
            <person name="Rohde M."/>
            <person name="Galperin M.Y."/>
            <person name="Jogler C."/>
        </authorList>
    </citation>
    <scope>NUCLEOTIDE SEQUENCE [LARGE SCALE GENOMIC DNA]</scope>
    <source>
        <strain evidence="4 5">Poly59</strain>
    </source>
</reference>
<dbReference type="PANTHER" id="PTHR30093">
    <property type="entry name" value="GENERAL SECRETION PATHWAY PROTEIN G"/>
    <property type="match status" value="1"/>
</dbReference>